<reference evidence="6 7" key="1">
    <citation type="journal article" date="2017" name="Int. J. Syst. Evol. Microbiol.">
        <title>Photobacterium alginatilyticum sp. nov., a marine bacterium isolated from bottom seawater.</title>
        <authorList>
            <person name="Wang X."/>
            <person name="Wang Y."/>
            <person name="Yang X."/>
            <person name="Sun H."/>
            <person name="Li B."/>
            <person name="Zhang X.H."/>
        </authorList>
    </citation>
    <scope>NUCLEOTIDE SEQUENCE [LARGE SCALE GENOMIC DNA]</scope>
    <source>
        <strain evidence="6 7">P03D4</strain>
    </source>
</reference>
<evidence type="ECO:0000256" key="2">
    <source>
        <dbReference type="ARBA" id="ARBA00022692"/>
    </source>
</evidence>
<comment type="caution">
    <text evidence="6">The sequence shown here is derived from an EMBL/GenBank/DDBJ whole genome shotgun (WGS) entry which is preliminary data.</text>
</comment>
<evidence type="ECO:0000256" key="1">
    <source>
        <dbReference type="ARBA" id="ARBA00004167"/>
    </source>
</evidence>
<keyword evidence="3" id="KW-1133">Transmembrane helix</keyword>
<dbReference type="Pfam" id="PF04357">
    <property type="entry name" value="TamB"/>
    <property type="match status" value="1"/>
</dbReference>
<comment type="subcellular location">
    <subcellularLocation>
        <location evidence="1">Membrane</location>
        <topology evidence="1">Single-pass membrane protein</topology>
    </subcellularLocation>
</comment>
<evidence type="ECO:0000313" key="6">
    <source>
        <dbReference type="EMBL" id="NBI53392.1"/>
    </source>
</evidence>
<dbReference type="PANTHER" id="PTHR36985:SF1">
    <property type="entry name" value="TRANSLOCATION AND ASSEMBLY MODULE SUBUNIT TAMB"/>
    <property type="match status" value="1"/>
</dbReference>
<proteinExistence type="predicted"/>
<gene>
    <name evidence="6" type="ORF">EIZ48_12475</name>
</gene>
<name>A0ABW9YHU5_9GAMM</name>
<organism evidence="6 7">
    <name type="scientific">Photobacterium alginatilyticum</name>
    <dbReference type="NCBI Taxonomy" id="1775171"/>
    <lineage>
        <taxon>Bacteria</taxon>
        <taxon>Pseudomonadati</taxon>
        <taxon>Pseudomonadota</taxon>
        <taxon>Gammaproteobacteria</taxon>
        <taxon>Vibrionales</taxon>
        <taxon>Vibrionaceae</taxon>
        <taxon>Photobacterium</taxon>
    </lineage>
</organism>
<evidence type="ECO:0000259" key="5">
    <source>
        <dbReference type="Pfam" id="PF04357"/>
    </source>
</evidence>
<keyword evidence="7" id="KW-1185">Reference proteome</keyword>
<dbReference type="Proteomes" id="UP000738517">
    <property type="component" value="Unassembled WGS sequence"/>
</dbReference>
<evidence type="ECO:0000256" key="3">
    <source>
        <dbReference type="ARBA" id="ARBA00022989"/>
    </source>
</evidence>
<dbReference type="EMBL" id="RSEJ01000012">
    <property type="protein sequence ID" value="NBI53392.1"/>
    <property type="molecule type" value="Genomic_DNA"/>
</dbReference>
<dbReference type="InterPro" id="IPR007452">
    <property type="entry name" value="TamB_C"/>
</dbReference>
<protein>
    <submittedName>
        <fullName evidence="6">Translocation/assembly module TamB</fullName>
    </submittedName>
</protein>
<evidence type="ECO:0000256" key="4">
    <source>
        <dbReference type="ARBA" id="ARBA00023136"/>
    </source>
</evidence>
<evidence type="ECO:0000313" key="7">
    <source>
        <dbReference type="Proteomes" id="UP000738517"/>
    </source>
</evidence>
<sequence length="1253" mass="133884">MIWVKRIALGVLALLLVLVIAIASLLYTPAGVKVAVWGAQKALPALSVASSSGSLLKGFALEQVRYQDSHIDLAADSLVLTLEDSCLLTPAVCVTELAVSGVRFAMPELPPSQPDAEEADTDSQPVTEIVMPLPISVERVALDDFELDILGNKIAWQHFSTAADIKGSQLILKPTDWQDIELTLAPASEGDSAAATKAEAESASEPVILPEVILPLSVDIQRFTVKNFKLNGETPQRVNVLDIAATATGSEVSLSKLILDVPQAKLDATAGVSLSGDYPLQLEAGLDIAMAPLEGHNLKLKAGGSLAELALDASLKGTVDALLSGKLSPLDPTLPFDLSLSSRHIQWPIDTEAEFEVTNTVLAAAGSLDGFKFKLKTDVDGAPMPAVAANLSGQGDLSQVTLDKLVVDTLGGTISGNAKANWKALVNWQGQLDFSHIQPGLEWPDAKGDLSGKLRTSGGLTKQGGWFVKLPELSVDGMVLEQPFTLDGQLNAKDTAGKGDIELVTDRLRLKHGPNGLTAKGSLSKEWAMSAQVDAPDLAQSLPDLRGRIQGGLELSGKLAEPDIDLQLDGEALGWQEQASLQQFALKGRVTPMPALKADVRLTASEGKYDTFKLDELALVFKGTEDQHRLTLNADAQPVSANISLEGKLDRKTGWQGVLQQGEIDTEIGLWQLNRPTKLGYNFKTQLANVAAHCWQQDQASLCLTEALEAGSSGHAKVAVNNFGFDRIAPFIPETITLKGEVGANVEATWAPKASPYVKAQVRLPSGSVVQQADPEAPALTVGWDKVTVNAEMKQDILNADWLVAVKDNGDISGRAKVSQLTGEQQLEARLKIDRFMLGFLAPLIKGYEQFDGQVDANLTVAGPIMHPAVTGLLELTNVEAIGRKVPLDVSKGDITATFNGYNATLHGDIITPDGELLLRGSGDWQDLAKWKSELQVNARDLEVSVPPMLDLKVSPDLMIKAAPQYAEITGNIAIPWGRITIDQLPESAVSVSDDEVLLTDDLQPVETEPAIPFEIKTNISVNIGKDVKLSAFGLKSRLVGDLNVRQKDKGPLVYGEVNLRDGTYRSFAQELVIRKGQILFNGPADQPYLAIEAIRDPDNVEDDVIAGIRVSGPADEPTVEIFSDPAMPQQNALSYLLRGKNLDTESGEGGSGDAMTTALISMGLAKSGQLVGNVGEAFGVQDLTLDTAGSGDDSQVTISGYIAPGLQVKYGVGIFNSIPEFTVRYRLMTDLYVEAVSGLDSAVDLLYQFEFN</sequence>
<dbReference type="RefSeq" id="WP_160651786.1">
    <property type="nucleotide sequence ID" value="NZ_RSEJ01000012.1"/>
</dbReference>
<keyword evidence="4" id="KW-0472">Membrane</keyword>
<keyword evidence="2" id="KW-0812">Transmembrane</keyword>
<accession>A0ABW9YHU5</accession>
<dbReference type="PANTHER" id="PTHR36985">
    <property type="entry name" value="TRANSLOCATION AND ASSEMBLY MODULE SUBUNIT TAMB"/>
    <property type="match status" value="1"/>
</dbReference>
<feature type="domain" description="Translocation and assembly module TamB C-terminal" evidence="5">
    <location>
        <begin position="914"/>
        <end position="1252"/>
    </location>
</feature>